<evidence type="ECO:0000313" key="4">
    <source>
        <dbReference type="Proteomes" id="UP000530660"/>
    </source>
</evidence>
<feature type="region of interest" description="Disordered" evidence="1">
    <location>
        <begin position="27"/>
        <end position="86"/>
    </location>
</feature>
<keyword evidence="2" id="KW-1133">Transmembrane helix</keyword>
<comment type="caution">
    <text evidence="3">The sequence shown here is derived from an EMBL/GenBank/DDBJ whole genome shotgun (WGS) entry which is preliminary data.</text>
</comment>
<evidence type="ECO:0000256" key="2">
    <source>
        <dbReference type="SAM" id="Phobius"/>
    </source>
</evidence>
<keyword evidence="2" id="KW-0472">Membrane</keyword>
<name>A0A7J7IG41_9RHOD</name>
<dbReference type="OrthoDB" id="10586516at2759"/>
<sequence length="191" mass="21402">MFTMLASWSGRLRQDLKTTTLVTRRYGRSSRSVRACEPLPERKEKLPTQKAETTKPSSRAAPALNSSDTSDTRKEQSGRGFGPRERKERLEKVLEAYGFEQERAGRELDRLSSDKTREDERLAVRFYSGIRALFGGQDEALYAAEQWLNRLVLVFLVLVLCAGLGIVFEATAASQRWSVSPGIAGLSTREG</sequence>
<reference evidence="3 4" key="1">
    <citation type="journal article" date="2020" name="J. Phycol.">
        <title>Comparative genome analysis reveals Cyanidiococcus gen. nov., a new extremophilic red algal genus sister to Cyanidioschyzon (Cyanidioschyzonaceae, Rhodophyta).</title>
        <authorList>
            <person name="Liu S.-L."/>
            <person name="Chiang Y.-R."/>
            <person name="Yoon H.S."/>
            <person name="Fu H.-Y."/>
        </authorList>
    </citation>
    <scope>NUCLEOTIDE SEQUENCE [LARGE SCALE GENOMIC DNA]</scope>
    <source>
        <strain evidence="3 4">THAL066</strain>
    </source>
</reference>
<gene>
    <name evidence="3" type="ORF">F1559_002569</name>
</gene>
<keyword evidence="2" id="KW-0812">Transmembrane</keyword>
<evidence type="ECO:0000256" key="1">
    <source>
        <dbReference type="SAM" id="MobiDB-lite"/>
    </source>
</evidence>
<organism evidence="3 4">
    <name type="scientific">Cyanidiococcus yangmingshanensis</name>
    <dbReference type="NCBI Taxonomy" id="2690220"/>
    <lineage>
        <taxon>Eukaryota</taxon>
        <taxon>Rhodophyta</taxon>
        <taxon>Bangiophyceae</taxon>
        <taxon>Cyanidiales</taxon>
        <taxon>Cyanidiaceae</taxon>
        <taxon>Cyanidiococcus</taxon>
    </lineage>
</organism>
<dbReference type="AlphaFoldDB" id="A0A7J7IG41"/>
<evidence type="ECO:0000313" key="3">
    <source>
        <dbReference type="EMBL" id="KAF6001978.1"/>
    </source>
</evidence>
<keyword evidence="4" id="KW-1185">Reference proteome</keyword>
<dbReference type="EMBL" id="VWRR01000012">
    <property type="protein sequence ID" value="KAF6001978.1"/>
    <property type="molecule type" value="Genomic_DNA"/>
</dbReference>
<proteinExistence type="predicted"/>
<feature type="compositionally biased region" description="Basic and acidic residues" evidence="1">
    <location>
        <begin position="70"/>
        <end position="86"/>
    </location>
</feature>
<feature type="transmembrane region" description="Helical" evidence="2">
    <location>
        <begin position="147"/>
        <end position="168"/>
    </location>
</feature>
<accession>A0A7J7IG41</accession>
<protein>
    <submittedName>
        <fullName evidence="3">Uncharacterized protein</fullName>
    </submittedName>
</protein>
<dbReference type="Proteomes" id="UP000530660">
    <property type="component" value="Unassembled WGS sequence"/>
</dbReference>